<feature type="region of interest" description="Disordered" evidence="6">
    <location>
        <begin position="591"/>
        <end position="647"/>
    </location>
</feature>
<evidence type="ECO:0000313" key="8">
    <source>
        <dbReference type="Proteomes" id="UP001307849"/>
    </source>
</evidence>
<dbReference type="GO" id="GO:0030735">
    <property type="term" value="F:carnosine N-methyltransferase activity"/>
    <property type="evidence" value="ECO:0007669"/>
    <property type="project" value="UniProtKB-EC"/>
</dbReference>
<feature type="compositionally biased region" description="Polar residues" evidence="6">
    <location>
        <begin position="474"/>
        <end position="500"/>
    </location>
</feature>
<keyword evidence="5" id="KW-0949">S-adenosyl-L-methionine</keyword>
<feature type="compositionally biased region" description="Polar residues" evidence="6">
    <location>
        <begin position="1"/>
        <end position="12"/>
    </location>
</feature>
<feature type="region of interest" description="Disordered" evidence="6">
    <location>
        <begin position="381"/>
        <end position="519"/>
    </location>
</feature>
<comment type="similarity">
    <text evidence="1">Belongs to the carnosine N-methyltransferase family.</text>
</comment>
<dbReference type="EMBL" id="JAVHJM010000009">
    <property type="protein sequence ID" value="KAK6506228.1"/>
    <property type="molecule type" value="Genomic_DNA"/>
</dbReference>
<gene>
    <name evidence="7" type="ORF">TWF506_011147</name>
</gene>
<sequence length="647" mass="71385">MSTSGTNRTNSQAHDHEEGAFEPACDEEQNVLLAALASFFLFRRAAHWTYTHRRRRNFYSLPGAQQDVLRSIGFLQNLERVDAAIDKNADFAECMLRSGAYSFGVDPSDAEQWKDLATSDDLDKARSTIKQFVRDWSEAGVVEREMTYGPILEAVDRLFGMVSPRCDVRILVPGAGLGRLAFDFACKGYATEGNEFSFHQLIASNFILNHSSAAEEFQIHPFCHSFSHHRSHEYHLRPVLVPDVHPGTELNRELEFTTKANAFGNRPGSPKTYRYKPSQYFSMSAGEFVSSYNTPEAFETFDCVATCFFIDTARNLLDYMGTIRNILTVGGAWINHGPLLWHFEGSDATEPKNPGDKKHKYGDLRGFDQIQANQEDAEIPRLPTFSNGTSQQPPIGSNHSSQTRVDPGESRDAVQNQPSDETSPTGDEGSVSISGETGSSSGYIGGSHTPGTPQTPLARSNAGASFSTSASASNQTPSTPASGSNHQNVGSTSHPTQSRAGSNNHHGQHSRSHHSHDDDEAWNGSLEFTLEDVIRLIDLYGFEIIERKTTDPSGYINDVESMGRYMYESEYWVAVKRPQASEVVDRTLKKFDIKSDIENPNDTGSSGESGGVPVGEKLEYEEEGTEQPGEQHAKEAPQTDANPDFNP</sequence>
<dbReference type="InterPro" id="IPR012901">
    <property type="entry name" value="CARME"/>
</dbReference>
<feature type="compositionally biased region" description="Polar residues" evidence="6">
    <location>
        <begin position="449"/>
        <end position="458"/>
    </location>
</feature>
<keyword evidence="4" id="KW-0808">Transferase</keyword>
<accession>A0AAN8NG29</accession>
<name>A0AAN8NG29_9PEZI</name>
<evidence type="ECO:0000256" key="3">
    <source>
        <dbReference type="ARBA" id="ARBA00022603"/>
    </source>
</evidence>
<dbReference type="PANTHER" id="PTHR12303:SF6">
    <property type="entry name" value="CARNOSINE N-METHYLTRANSFERASE"/>
    <property type="match status" value="1"/>
</dbReference>
<evidence type="ECO:0000256" key="4">
    <source>
        <dbReference type="ARBA" id="ARBA00022679"/>
    </source>
</evidence>
<comment type="caution">
    <text evidence="7">The sequence shown here is derived from an EMBL/GenBank/DDBJ whole genome shotgun (WGS) entry which is preliminary data.</text>
</comment>
<feature type="compositionally biased region" description="Polar residues" evidence="6">
    <location>
        <begin position="384"/>
        <end position="404"/>
    </location>
</feature>
<dbReference type="Proteomes" id="UP001307849">
    <property type="component" value="Unassembled WGS sequence"/>
</dbReference>
<evidence type="ECO:0000256" key="6">
    <source>
        <dbReference type="SAM" id="MobiDB-lite"/>
    </source>
</evidence>
<protein>
    <recommendedName>
        <fullName evidence="2">carnosine N-methyltransferase</fullName>
        <ecNumber evidence="2">2.1.1.22</ecNumber>
    </recommendedName>
</protein>
<feature type="compositionally biased region" description="Low complexity" evidence="6">
    <location>
        <begin position="460"/>
        <end position="473"/>
    </location>
</feature>
<evidence type="ECO:0000256" key="2">
    <source>
        <dbReference type="ARBA" id="ARBA00012003"/>
    </source>
</evidence>
<dbReference type="InterPro" id="IPR029063">
    <property type="entry name" value="SAM-dependent_MTases_sf"/>
</dbReference>
<feature type="compositionally biased region" description="Low complexity" evidence="6">
    <location>
        <begin position="429"/>
        <end position="442"/>
    </location>
</feature>
<dbReference type="AlphaFoldDB" id="A0AAN8NG29"/>
<keyword evidence="3" id="KW-0489">Methyltransferase</keyword>
<dbReference type="EC" id="2.1.1.22" evidence="2"/>
<keyword evidence="8" id="KW-1185">Reference proteome</keyword>
<feature type="region of interest" description="Disordered" evidence="6">
    <location>
        <begin position="1"/>
        <end position="21"/>
    </location>
</feature>
<dbReference type="SUPFAM" id="SSF53335">
    <property type="entry name" value="S-adenosyl-L-methionine-dependent methyltransferases"/>
    <property type="match status" value="1"/>
</dbReference>
<feature type="compositionally biased region" description="Polar residues" evidence="6">
    <location>
        <begin position="413"/>
        <end position="425"/>
    </location>
</feature>
<dbReference type="PANTHER" id="PTHR12303">
    <property type="entry name" value="CARNOSINE N-METHYLTRANSFERASE"/>
    <property type="match status" value="1"/>
</dbReference>
<dbReference type="SMART" id="SM01296">
    <property type="entry name" value="N2227"/>
    <property type="match status" value="1"/>
</dbReference>
<proteinExistence type="inferred from homology"/>
<dbReference type="Pfam" id="PF07942">
    <property type="entry name" value="CARME"/>
    <property type="match status" value="2"/>
</dbReference>
<evidence type="ECO:0000256" key="1">
    <source>
        <dbReference type="ARBA" id="ARBA00010086"/>
    </source>
</evidence>
<reference evidence="7 8" key="1">
    <citation type="submission" date="2019-10" db="EMBL/GenBank/DDBJ databases">
        <authorList>
            <person name="Palmer J.M."/>
        </authorList>
    </citation>
    <scope>NUCLEOTIDE SEQUENCE [LARGE SCALE GENOMIC DNA]</scope>
    <source>
        <strain evidence="7 8">TWF506</strain>
    </source>
</reference>
<dbReference type="GO" id="GO:0032259">
    <property type="term" value="P:methylation"/>
    <property type="evidence" value="ECO:0007669"/>
    <property type="project" value="UniProtKB-KW"/>
</dbReference>
<organism evidence="7 8">
    <name type="scientific">Arthrobotrys conoides</name>
    <dbReference type="NCBI Taxonomy" id="74498"/>
    <lineage>
        <taxon>Eukaryota</taxon>
        <taxon>Fungi</taxon>
        <taxon>Dikarya</taxon>
        <taxon>Ascomycota</taxon>
        <taxon>Pezizomycotina</taxon>
        <taxon>Orbiliomycetes</taxon>
        <taxon>Orbiliales</taxon>
        <taxon>Orbiliaceae</taxon>
        <taxon>Arthrobotrys</taxon>
    </lineage>
</organism>
<evidence type="ECO:0000256" key="5">
    <source>
        <dbReference type="ARBA" id="ARBA00022691"/>
    </source>
</evidence>
<evidence type="ECO:0000313" key="7">
    <source>
        <dbReference type="EMBL" id="KAK6506228.1"/>
    </source>
</evidence>